<proteinExistence type="predicted"/>
<sequence length="114" mass="12780">MSTMNTKYLNTMDFLDDISVKKAVYSLAILSFTFIISKALYNIAFHPLSKFPGPLTRVAFAWPGLLGTCKGQYVSDVWNIHRKYGPVVRIAPDAVSFSTSGAWNGTRSFFVKYL</sequence>
<reference evidence="2" key="1">
    <citation type="submission" date="2022-11" db="EMBL/GenBank/DDBJ databases">
        <title>Genome Resource of Sclerotinia nivalis Strain SnTB1, a Plant Pathogen Isolated from American Ginseng.</title>
        <authorList>
            <person name="Fan S."/>
        </authorList>
    </citation>
    <scope>NUCLEOTIDE SEQUENCE</scope>
    <source>
        <strain evidence="2">SnTB1</strain>
    </source>
</reference>
<feature type="transmembrane region" description="Helical" evidence="1">
    <location>
        <begin position="23"/>
        <end position="41"/>
    </location>
</feature>
<dbReference type="Proteomes" id="UP001152300">
    <property type="component" value="Unassembled WGS sequence"/>
</dbReference>
<evidence type="ECO:0008006" key="4">
    <source>
        <dbReference type="Google" id="ProtNLM"/>
    </source>
</evidence>
<evidence type="ECO:0000313" key="3">
    <source>
        <dbReference type="Proteomes" id="UP001152300"/>
    </source>
</evidence>
<dbReference type="OrthoDB" id="3945418at2759"/>
<keyword evidence="1" id="KW-0812">Transmembrane</keyword>
<protein>
    <recommendedName>
        <fullName evidence="4">Cytochrome P450</fullName>
    </recommendedName>
</protein>
<name>A0A9X0DR23_9HELO</name>
<comment type="caution">
    <text evidence="2">The sequence shown here is derived from an EMBL/GenBank/DDBJ whole genome shotgun (WGS) entry which is preliminary data.</text>
</comment>
<keyword evidence="1" id="KW-0472">Membrane</keyword>
<dbReference type="AlphaFoldDB" id="A0A9X0DR23"/>
<keyword evidence="3" id="KW-1185">Reference proteome</keyword>
<evidence type="ECO:0000256" key="1">
    <source>
        <dbReference type="SAM" id="Phobius"/>
    </source>
</evidence>
<keyword evidence="1" id="KW-1133">Transmembrane helix</keyword>
<organism evidence="2 3">
    <name type="scientific">Sclerotinia nivalis</name>
    <dbReference type="NCBI Taxonomy" id="352851"/>
    <lineage>
        <taxon>Eukaryota</taxon>
        <taxon>Fungi</taxon>
        <taxon>Dikarya</taxon>
        <taxon>Ascomycota</taxon>
        <taxon>Pezizomycotina</taxon>
        <taxon>Leotiomycetes</taxon>
        <taxon>Helotiales</taxon>
        <taxon>Sclerotiniaceae</taxon>
        <taxon>Sclerotinia</taxon>
    </lineage>
</organism>
<evidence type="ECO:0000313" key="2">
    <source>
        <dbReference type="EMBL" id="KAJ8069783.1"/>
    </source>
</evidence>
<accession>A0A9X0DR23</accession>
<gene>
    <name evidence="2" type="ORF">OCU04_000199</name>
</gene>
<dbReference type="EMBL" id="JAPEIS010000001">
    <property type="protein sequence ID" value="KAJ8069783.1"/>
    <property type="molecule type" value="Genomic_DNA"/>
</dbReference>